<dbReference type="Proteomes" id="UP000076858">
    <property type="component" value="Unassembled WGS sequence"/>
</dbReference>
<dbReference type="AlphaFoldDB" id="A0A164P0C0"/>
<proteinExistence type="predicted"/>
<sequence>MKRVFKQEEGKKKERETVMNLSIDRRERELDFPAGYQGTKHAIEKRVVFSFSSSPVVCLRLVPSINRRSFPFIITLPYSNRFISFP</sequence>
<reference evidence="1 2" key="1">
    <citation type="submission" date="2016-03" db="EMBL/GenBank/DDBJ databases">
        <title>EvidentialGene: Evidence-directed Construction of Genes on Genomes.</title>
        <authorList>
            <person name="Gilbert D.G."/>
            <person name="Choi J.-H."/>
            <person name="Mockaitis K."/>
            <person name="Colbourne J."/>
            <person name="Pfrender M."/>
        </authorList>
    </citation>
    <scope>NUCLEOTIDE SEQUENCE [LARGE SCALE GENOMIC DNA]</scope>
    <source>
        <strain evidence="1 2">Xinb3</strain>
        <tissue evidence="1">Complete organism</tissue>
    </source>
</reference>
<comment type="caution">
    <text evidence="1">The sequence shown here is derived from an EMBL/GenBank/DDBJ whole genome shotgun (WGS) entry which is preliminary data.</text>
</comment>
<evidence type="ECO:0000313" key="1">
    <source>
        <dbReference type="EMBL" id="KZS06400.1"/>
    </source>
</evidence>
<dbReference type="EMBL" id="LRGB01002754">
    <property type="protein sequence ID" value="KZS06400.1"/>
    <property type="molecule type" value="Genomic_DNA"/>
</dbReference>
<accession>A0A164P0C0</accession>
<protein>
    <submittedName>
        <fullName evidence="1">Uncharacterized protein</fullName>
    </submittedName>
</protein>
<evidence type="ECO:0000313" key="2">
    <source>
        <dbReference type="Proteomes" id="UP000076858"/>
    </source>
</evidence>
<organism evidence="1 2">
    <name type="scientific">Daphnia magna</name>
    <dbReference type="NCBI Taxonomy" id="35525"/>
    <lineage>
        <taxon>Eukaryota</taxon>
        <taxon>Metazoa</taxon>
        <taxon>Ecdysozoa</taxon>
        <taxon>Arthropoda</taxon>
        <taxon>Crustacea</taxon>
        <taxon>Branchiopoda</taxon>
        <taxon>Diplostraca</taxon>
        <taxon>Cladocera</taxon>
        <taxon>Anomopoda</taxon>
        <taxon>Daphniidae</taxon>
        <taxon>Daphnia</taxon>
    </lineage>
</organism>
<keyword evidence="2" id="KW-1185">Reference proteome</keyword>
<gene>
    <name evidence="1" type="ORF">APZ42_030160</name>
</gene>
<name>A0A164P0C0_9CRUS</name>